<accession>A0A3A5L5X9</accession>
<dbReference type="EMBL" id="QZWZ01000001">
    <property type="protein sequence ID" value="RJT42308.1"/>
    <property type="molecule type" value="Genomic_DNA"/>
</dbReference>
<organism evidence="1 2">
    <name type="scientific">Mesorhizobium waimense</name>
    <dbReference type="NCBI Taxonomy" id="1300307"/>
    <lineage>
        <taxon>Bacteria</taxon>
        <taxon>Pseudomonadati</taxon>
        <taxon>Pseudomonadota</taxon>
        <taxon>Alphaproteobacteria</taxon>
        <taxon>Hyphomicrobiales</taxon>
        <taxon>Phyllobacteriaceae</taxon>
        <taxon>Mesorhizobium</taxon>
    </lineage>
</organism>
<protein>
    <submittedName>
        <fullName evidence="1">Uncharacterized protein</fullName>
    </submittedName>
</protein>
<reference evidence="1 2" key="1">
    <citation type="submission" date="2018-09" db="EMBL/GenBank/DDBJ databases">
        <title>Mesorhizobium carmichaelinearum sp. nov. isolated from Carmichaelinea spp. root nodules in New Zealand.</title>
        <authorList>
            <person name="De Meyer S.E."/>
        </authorList>
    </citation>
    <scope>NUCLEOTIDE SEQUENCE [LARGE SCALE GENOMIC DNA]</scope>
    <source>
        <strain evidence="1 2">ICMP19557</strain>
    </source>
</reference>
<keyword evidence="2" id="KW-1185">Reference proteome</keyword>
<evidence type="ECO:0000313" key="1">
    <source>
        <dbReference type="EMBL" id="RJT42308.1"/>
    </source>
</evidence>
<gene>
    <name evidence="1" type="ORF">D3227_00005</name>
</gene>
<sequence>METRSQIRRQRAMWGQNTGYVDVPARQRLTRSFRAREFMPPDAMAMAFDRELVIATDGFWAELNSGDQALFLNGSEVLMEAKGDDRSILRLRPLESARNGDVQSVRETDNLYARIIA</sequence>
<comment type="caution">
    <text evidence="1">The sequence shown here is derived from an EMBL/GenBank/DDBJ whole genome shotgun (WGS) entry which is preliminary data.</text>
</comment>
<dbReference type="AlphaFoldDB" id="A0A3A5L5X9"/>
<evidence type="ECO:0000313" key="2">
    <source>
        <dbReference type="Proteomes" id="UP000272706"/>
    </source>
</evidence>
<name>A0A3A5L5X9_9HYPH</name>
<dbReference type="Proteomes" id="UP000272706">
    <property type="component" value="Unassembled WGS sequence"/>
</dbReference>
<dbReference type="OrthoDB" id="7004480at2"/>
<proteinExistence type="predicted"/>